<accession>A0A0M4NI04</accession>
<feature type="active site" description="Tele-AMP-histidine intermediate" evidence="1">
    <location>
        <position position="98"/>
    </location>
</feature>
<organism evidence="5 6">
    <name type="scientific">Candidatus Thioglobus autotrophicus</name>
    <dbReference type="NCBI Taxonomy" id="1705394"/>
    <lineage>
        <taxon>Bacteria</taxon>
        <taxon>Pseudomonadati</taxon>
        <taxon>Pseudomonadota</taxon>
        <taxon>Gammaproteobacteria</taxon>
        <taxon>Candidatus Pseudothioglobaceae</taxon>
        <taxon>Candidatus Thioglobus</taxon>
    </lineage>
</organism>
<dbReference type="CDD" id="cd01276">
    <property type="entry name" value="PKCI_related"/>
    <property type="match status" value="1"/>
</dbReference>
<dbReference type="OrthoDB" id="9784774at2"/>
<proteinExistence type="predicted"/>
<dbReference type="Proteomes" id="UP000058020">
    <property type="component" value="Chromosome"/>
</dbReference>
<name>A0A0M4NI04_9GAMM</name>
<reference evidence="5 6" key="1">
    <citation type="journal article" date="2015" name="Genome Announc.">
        <title>Genome Sequence of 'Candidatus Thioglobus autotrophica' Strain EF1, a Chemoautotroph from the SUP05 Clade of Marine Gammaproteobacteria.</title>
        <authorList>
            <person name="Shah V."/>
            <person name="Morris R.M."/>
        </authorList>
    </citation>
    <scope>NUCLEOTIDE SEQUENCE [LARGE SCALE GENOMIC DNA]</scope>
    <source>
        <strain evidence="5 6">EF1</strain>
    </source>
</reference>
<evidence type="ECO:0000256" key="3">
    <source>
        <dbReference type="PROSITE-ProRule" id="PRU00464"/>
    </source>
</evidence>
<evidence type="ECO:0000313" key="6">
    <source>
        <dbReference type="Proteomes" id="UP000058020"/>
    </source>
</evidence>
<gene>
    <name evidence="5" type="ORF">SP60_01545</name>
</gene>
<dbReference type="InterPro" id="IPR036265">
    <property type="entry name" value="HIT-like_sf"/>
</dbReference>
<dbReference type="PROSITE" id="PS51084">
    <property type="entry name" value="HIT_2"/>
    <property type="match status" value="1"/>
</dbReference>
<feature type="domain" description="HIT" evidence="4">
    <location>
        <begin position="5"/>
        <end position="112"/>
    </location>
</feature>
<protein>
    <submittedName>
        <fullName evidence="5">Zinc-binding protein</fullName>
    </submittedName>
</protein>
<evidence type="ECO:0000313" key="5">
    <source>
        <dbReference type="EMBL" id="ALE52038.1"/>
    </source>
</evidence>
<dbReference type="PATRIC" id="fig|1705394.5.peg.310"/>
<dbReference type="InterPro" id="IPR001310">
    <property type="entry name" value="Histidine_triad_HIT"/>
</dbReference>
<dbReference type="AlphaFoldDB" id="A0A0M4NI04"/>
<dbReference type="PRINTS" id="PR00332">
    <property type="entry name" value="HISTRIAD"/>
</dbReference>
<dbReference type="Pfam" id="PF01230">
    <property type="entry name" value="HIT"/>
    <property type="match status" value="1"/>
</dbReference>
<keyword evidence="6" id="KW-1185">Reference proteome</keyword>
<dbReference type="EMBL" id="CP010552">
    <property type="protein sequence ID" value="ALE52038.1"/>
    <property type="molecule type" value="Genomic_DNA"/>
</dbReference>
<evidence type="ECO:0000256" key="1">
    <source>
        <dbReference type="PIRSR" id="PIRSR601310-1"/>
    </source>
</evidence>
<evidence type="ECO:0000259" key="4">
    <source>
        <dbReference type="PROSITE" id="PS51084"/>
    </source>
</evidence>
<evidence type="ECO:0000256" key="2">
    <source>
        <dbReference type="PIRSR" id="PIRSR601310-3"/>
    </source>
</evidence>
<dbReference type="SUPFAM" id="SSF54197">
    <property type="entry name" value="HIT-like"/>
    <property type="match status" value="1"/>
</dbReference>
<dbReference type="GO" id="GO:0003824">
    <property type="term" value="F:catalytic activity"/>
    <property type="evidence" value="ECO:0007669"/>
    <property type="project" value="InterPro"/>
</dbReference>
<dbReference type="Gene3D" id="3.30.428.10">
    <property type="entry name" value="HIT-like"/>
    <property type="match status" value="1"/>
</dbReference>
<sequence length="112" mass="12278">MSDCLFCKIIAGEIPSNKIFEDEDVYAFHDIGAQAPHHFLVIPKQHIATINEADDAALIGKLTLTASKIAKEMGFAEEGYRVVMNCNEDGGQTVYHIHLHCLGGRALTWPPG</sequence>
<dbReference type="STRING" id="1705394.SP60_01545"/>
<dbReference type="RefSeq" id="WP_053950967.1">
    <property type="nucleotide sequence ID" value="NZ_CP010552.1"/>
</dbReference>
<feature type="short sequence motif" description="Histidine triad motif" evidence="2 3">
    <location>
        <begin position="96"/>
        <end position="100"/>
    </location>
</feature>
<dbReference type="PANTHER" id="PTHR23089">
    <property type="entry name" value="HISTIDINE TRIAD HIT PROTEIN"/>
    <property type="match status" value="1"/>
</dbReference>
<dbReference type="InterPro" id="IPR011146">
    <property type="entry name" value="HIT-like"/>
</dbReference>
<dbReference type="KEGG" id="tho:SP60_01545"/>